<dbReference type="InterPro" id="IPR016161">
    <property type="entry name" value="Ald_DH/histidinol_DH"/>
</dbReference>
<dbReference type="RefSeq" id="WP_066312605.1">
    <property type="nucleotide sequence ID" value="NZ_LQRT01000006.1"/>
</dbReference>
<evidence type="ECO:0000256" key="5">
    <source>
        <dbReference type="PIRSR" id="PIRSR036492-1"/>
    </source>
</evidence>
<keyword evidence="2 4" id="KW-0560">Oxidoreductase</keyword>
<dbReference type="PANTHER" id="PTHR43570:SF16">
    <property type="entry name" value="ALDEHYDE DEHYDROGENASE TYPE III, ISOFORM Q"/>
    <property type="match status" value="1"/>
</dbReference>
<dbReference type="FunFam" id="3.40.605.10:FF:000004">
    <property type="entry name" value="Aldehyde dehydrogenase"/>
    <property type="match status" value="1"/>
</dbReference>
<dbReference type="InterPro" id="IPR016163">
    <property type="entry name" value="Ald_DH_C"/>
</dbReference>
<dbReference type="PROSITE" id="PS00070">
    <property type="entry name" value="ALDEHYDE_DEHYDR_CYS"/>
    <property type="match status" value="1"/>
</dbReference>
<feature type="active site" evidence="5 6">
    <location>
        <position position="209"/>
    </location>
</feature>
<dbReference type="Proteomes" id="UP000076715">
    <property type="component" value="Unassembled WGS sequence"/>
</dbReference>
<dbReference type="InterPro" id="IPR016160">
    <property type="entry name" value="Ald_DH_CS_CYS"/>
</dbReference>
<dbReference type="GO" id="GO:0005737">
    <property type="term" value="C:cytoplasm"/>
    <property type="evidence" value="ECO:0007669"/>
    <property type="project" value="TreeGrafter"/>
</dbReference>
<keyword evidence="10" id="KW-1185">Reference proteome</keyword>
<evidence type="ECO:0000256" key="7">
    <source>
        <dbReference type="RuleBase" id="RU003345"/>
    </source>
</evidence>
<dbReference type="STRING" id="1642818.AWE51_22870"/>
<dbReference type="InterPro" id="IPR016162">
    <property type="entry name" value="Ald_DH_N"/>
</dbReference>
<dbReference type="EMBL" id="LQRT01000006">
    <property type="protein sequence ID" value="KZS41250.1"/>
    <property type="molecule type" value="Genomic_DNA"/>
</dbReference>
<dbReference type="Pfam" id="PF00171">
    <property type="entry name" value="Aldedh"/>
    <property type="match status" value="1"/>
</dbReference>
<accession>A0A163BCD8</accession>
<feature type="active site" evidence="5">
    <location>
        <position position="243"/>
    </location>
</feature>
<dbReference type="SUPFAM" id="SSF53720">
    <property type="entry name" value="ALDH-like"/>
    <property type="match status" value="1"/>
</dbReference>
<dbReference type="OrthoDB" id="973733at2"/>
<dbReference type="Gene3D" id="3.40.309.10">
    <property type="entry name" value="Aldehyde Dehydrogenase, Chain A, domain 2"/>
    <property type="match status" value="1"/>
</dbReference>
<dbReference type="GO" id="GO:0006081">
    <property type="term" value="P:aldehyde metabolic process"/>
    <property type="evidence" value="ECO:0007669"/>
    <property type="project" value="InterPro"/>
</dbReference>
<evidence type="ECO:0000259" key="8">
    <source>
        <dbReference type="Pfam" id="PF00171"/>
    </source>
</evidence>
<proteinExistence type="inferred from homology"/>
<dbReference type="PROSITE" id="PS00687">
    <property type="entry name" value="ALDEHYDE_DEHYDR_GLU"/>
    <property type="match status" value="1"/>
</dbReference>
<evidence type="ECO:0000256" key="4">
    <source>
        <dbReference type="PIRNR" id="PIRNR036492"/>
    </source>
</evidence>
<protein>
    <recommendedName>
        <fullName evidence="4">Aldehyde dehydrogenase</fullName>
    </recommendedName>
</protein>
<feature type="domain" description="Aldehyde dehydrogenase" evidence="8">
    <location>
        <begin position="14"/>
        <end position="425"/>
    </location>
</feature>
<dbReference type="GO" id="GO:0004029">
    <property type="term" value="F:aldehyde dehydrogenase (NAD+) activity"/>
    <property type="evidence" value="ECO:0007669"/>
    <property type="project" value="TreeGrafter"/>
</dbReference>
<sequence>MSYQHLIDQQRHFFNTNTTKDLSYRINELKRLKSVLLKNETRLYEAIYQDFKKSEFETYTTELSIIYHEIDLAVSKVKKWAKKRRVSTGLANLPGKSYIIPEPYGTVLVIGAWNYPYQLSLCPAIAAIAAGCTVILKPSEIPSQTAAIMAELVNENFDPKIFKVVEGSVKETTALLNHKFDKIFFTGSAVVGKIIYQAAAKHLTPVTLELGGKSPAIITKDVNIEMTAKRLVWGKFLNAGQTCIAPDYVMVESSIKETFLSAIKKQIEKADYNVDNHNYTQIINDKNFERLESLIDSDKIYIGGNCNKENRIIPPTILTGVDFEDKVMQDEIFGPILPIIEYTNINDAIKQIKTLSKPLSCYVFTKNIALKNKILNEISFGGGAVNDAVMHFTEQKLPFGGVGDSGIGNYHGKYGFETFSHYKSILQKSFLIELDLKYAPYSAKKLKWLKKIIG</sequence>
<dbReference type="InterPro" id="IPR029510">
    <property type="entry name" value="Ald_DH_CS_GLU"/>
</dbReference>
<evidence type="ECO:0000256" key="3">
    <source>
        <dbReference type="ARBA" id="ARBA00023027"/>
    </source>
</evidence>
<name>A0A163BCD8_9FLAO</name>
<dbReference type="FunFam" id="3.40.309.10:FF:000003">
    <property type="entry name" value="Aldehyde dehydrogenase"/>
    <property type="match status" value="1"/>
</dbReference>
<dbReference type="CDD" id="cd07136">
    <property type="entry name" value="ALDH_YwdH-P39616"/>
    <property type="match status" value="1"/>
</dbReference>
<dbReference type="PANTHER" id="PTHR43570">
    <property type="entry name" value="ALDEHYDE DEHYDROGENASE"/>
    <property type="match status" value="1"/>
</dbReference>
<evidence type="ECO:0000256" key="6">
    <source>
        <dbReference type="PROSITE-ProRule" id="PRU10007"/>
    </source>
</evidence>
<evidence type="ECO:0000256" key="2">
    <source>
        <dbReference type="ARBA" id="ARBA00023002"/>
    </source>
</evidence>
<organism evidence="9 10">
    <name type="scientific">Aquimarina aggregata</name>
    <dbReference type="NCBI Taxonomy" id="1642818"/>
    <lineage>
        <taxon>Bacteria</taxon>
        <taxon>Pseudomonadati</taxon>
        <taxon>Bacteroidota</taxon>
        <taxon>Flavobacteriia</taxon>
        <taxon>Flavobacteriales</taxon>
        <taxon>Flavobacteriaceae</taxon>
        <taxon>Aquimarina</taxon>
    </lineage>
</organism>
<dbReference type="Gene3D" id="3.40.605.10">
    <property type="entry name" value="Aldehyde Dehydrogenase, Chain A, domain 1"/>
    <property type="match status" value="1"/>
</dbReference>
<gene>
    <name evidence="9" type="ORF">AWE51_22870</name>
</gene>
<dbReference type="InterPro" id="IPR015590">
    <property type="entry name" value="Aldehyde_DH_dom"/>
</dbReference>
<dbReference type="PIRSF" id="PIRSF036492">
    <property type="entry name" value="ALDH"/>
    <property type="match status" value="1"/>
</dbReference>
<evidence type="ECO:0000313" key="10">
    <source>
        <dbReference type="Proteomes" id="UP000076715"/>
    </source>
</evidence>
<keyword evidence="3" id="KW-0520">NAD</keyword>
<evidence type="ECO:0000313" key="9">
    <source>
        <dbReference type="EMBL" id="KZS41250.1"/>
    </source>
</evidence>
<dbReference type="AlphaFoldDB" id="A0A163BCD8"/>
<dbReference type="InterPro" id="IPR012394">
    <property type="entry name" value="Aldehyde_DH_NAD(P)"/>
</dbReference>
<reference evidence="9 10" key="1">
    <citation type="submission" date="2016-01" db="EMBL/GenBank/DDBJ databases">
        <title>The draft genome sequence of Aquimarina sp. RZW4-3-2.</title>
        <authorList>
            <person name="Wang Y."/>
        </authorList>
    </citation>
    <scope>NUCLEOTIDE SEQUENCE [LARGE SCALE GENOMIC DNA]</scope>
    <source>
        <strain evidence="9 10">RZW4-3-2</strain>
    </source>
</reference>
<comment type="caution">
    <text evidence="9">The sequence shown here is derived from an EMBL/GenBank/DDBJ whole genome shotgun (WGS) entry which is preliminary data.</text>
</comment>
<comment type="similarity">
    <text evidence="1 4 7">Belongs to the aldehyde dehydrogenase family.</text>
</comment>
<evidence type="ECO:0000256" key="1">
    <source>
        <dbReference type="ARBA" id="ARBA00009986"/>
    </source>
</evidence>